<evidence type="ECO:0000313" key="7">
    <source>
        <dbReference type="EMBL" id="SDW06356.1"/>
    </source>
</evidence>
<evidence type="ECO:0000256" key="3">
    <source>
        <dbReference type="ARBA" id="ARBA00022490"/>
    </source>
</evidence>
<keyword evidence="5" id="KW-0143">Chaperone</keyword>
<dbReference type="OrthoDB" id="1524959at2"/>
<dbReference type="InterPro" id="IPR036584">
    <property type="entry name" value="FliS_sf"/>
</dbReference>
<evidence type="ECO:0000313" key="8">
    <source>
        <dbReference type="Proteomes" id="UP000198828"/>
    </source>
</evidence>
<dbReference type="PANTHER" id="PTHR34773:SF1">
    <property type="entry name" value="FLAGELLAR SECRETION CHAPERONE FLIS"/>
    <property type="match status" value="1"/>
</dbReference>
<dbReference type="InterPro" id="IPR003713">
    <property type="entry name" value="FliS"/>
</dbReference>
<dbReference type="SUPFAM" id="SSF101116">
    <property type="entry name" value="Flagellar export chaperone FliS"/>
    <property type="match status" value="1"/>
</dbReference>
<dbReference type="GO" id="GO:0044780">
    <property type="term" value="P:bacterial-type flagellum assembly"/>
    <property type="evidence" value="ECO:0007669"/>
    <property type="project" value="InterPro"/>
</dbReference>
<dbReference type="GO" id="GO:0005829">
    <property type="term" value="C:cytosol"/>
    <property type="evidence" value="ECO:0007669"/>
    <property type="project" value="UniProtKB-SubCell"/>
</dbReference>
<evidence type="ECO:0000256" key="1">
    <source>
        <dbReference type="ARBA" id="ARBA00004514"/>
    </source>
</evidence>
<keyword evidence="7" id="KW-0969">Cilium</keyword>
<evidence type="ECO:0000256" key="4">
    <source>
        <dbReference type="ARBA" id="ARBA00022795"/>
    </source>
</evidence>
<keyword evidence="8" id="KW-1185">Reference proteome</keyword>
<gene>
    <name evidence="7" type="ORF">SAMN05660923_00144</name>
</gene>
<keyword evidence="4 6" id="KW-1005">Bacterial flagellum biogenesis</keyword>
<keyword evidence="3 6" id="KW-0963">Cytoplasm</keyword>
<dbReference type="NCBIfam" id="TIGR00208">
    <property type="entry name" value="fliS"/>
    <property type="match status" value="1"/>
</dbReference>
<keyword evidence="7" id="KW-0966">Cell projection</keyword>
<dbReference type="PANTHER" id="PTHR34773">
    <property type="entry name" value="FLAGELLAR SECRETION CHAPERONE FLIS"/>
    <property type="match status" value="1"/>
</dbReference>
<evidence type="ECO:0000256" key="5">
    <source>
        <dbReference type="ARBA" id="ARBA00023186"/>
    </source>
</evidence>
<protein>
    <recommendedName>
        <fullName evidence="6">Flagellar secretion chaperone FliS</fullName>
    </recommendedName>
</protein>
<dbReference type="Proteomes" id="UP000198828">
    <property type="component" value="Unassembled WGS sequence"/>
</dbReference>
<dbReference type="Pfam" id="PF02561">
    <property type="entry name" value="FliS"/>
    <property type="match status" value="1"/>
</dbReference>
<dbReference type="AlphaFoldDB" id="A0A1H2QGR2"/>
<dbReference type="CDD" id="cd16098">
    <property type="entry name" value="FliS"/>
    <property type="match status" value="1"/>
</dbReference>
<comment type="subcellular location">
    <subcellularLocation>
        <location evidence="1 6">Cytoplasm</location>
        <location evidence="1 6">Cytosol</location>
    </subcellularLocation>
</comment>
<dbReference type="EMBL" id="FNNG01000001">
    <property type="protein sequence ID" value="SDW06356.1"/>
    <property type="molecule type" value="Genomic_DNA"/>
</dbReference>
<dbReference type="Gene3D" id="1.20.120.340">
    <property type="entry name" value="Flagellar protein FliS"/>
    <property type="match status" value="1"/>
</dbReference>
<proteinExistence type="inferred from homology"/>
<comment type="similarity">
    <text evidence="2 6">Belongs to the FliS family.</text>
</comment>
<reference evidence="7 8" key="1">
    <citation type="submission" date="2016-10" db="EMBL/GenBank/DDBJ databases">
        <authorList>
            <person name="de Groot N.N."/>
        </authorList>
    </citation>
    <scope>NUCLEOTIDE SEQUENCE [LARGE SCALE GENOMIC DNA]</scope>
    <source>
        <strain evidence="7 8">DSM 23310</strain>
    </source>
</reference>
<name>A0A1H2QGR2_9FIRM</name>
<organism evidence="7 8">
    <name type="scientific">Tepidimicrobium xylanilyticum</name>
    <dbReference type="NCBI Taxonomy" id="1123352"/>
    <lineage>
        <taxon>Bacteria</taxon>
        <taxon>Bacillati</taxon>
        <taxon>Bacillota</taxon>
        <taxon>Tissierellia</taxon>
        <taxon>Tissierellales</taxon>
        <taxon>Tepidimicrobiaceae</taxon>
        <taxon>Tepidimicrobium</taxon>
    </lineage>
</organism>
<dbReference type="GO" id="GO:0071973">
    <property type="term" value="P:bacterial-type flagellum-dependent cell motility"/>
    <property type="evidence" value="ECO:0007669"/>
    <property type="project" value="TreeGrafter"/>
</dbReference>
<keyword evidence="7" id="KW-0282">Flagellum</keyword>
<evidence type="ECO:0000256" key="2">
    <source>
        <dbReference type="ARBA" id="ARBA00008787"/>
    </source>
</evidence>
<accession>A0A1H2QGR2</accession>
<evidence type="ECO:0000256" key="6">
    <source>
        <dbReference type="PIRNR" id="PIRNR039090"/>
    </source>
</evidence>
<dbReference type="PIRSF" id="PIRSF039090">
    <property type="entry name" value="Flis"/>
    <property type="match status" value="1"/>
</dbReference>
<sequence>MTYNALDQYKQNTVFTATPEELTLMLYEGCIKFLNIAKYNIEQGQVEKAHNALIRAQDIIIELDSTLNMEYEISNDLRNLYNFVKSKLIDANINKKVEPIEEAMEIVIGLRDTWKEAMQEVKKMVYKNRKV</sequence>